<gene>
    <name evidence="1" type="ORF">HF295_02560</name>
</gene>
<organism evidence="1 2">
    <name type="scientific">Hujiaoplasma nucleasis</name>
    <dbReference type="NCBI Taxonomy" id="2725268"/>
    <lineage>
        <taxon>Bacteria</taxon>
        <taxon>Bacillati</taxon>
        <taxon>Mycoplasmatota</taxon>
        <taxon>Mollicutes</taxon>
        <taxon>Candidatus Izemoplasmatales</taxon>
        <taxon>Hujiaoplasmataceae</taxon>
        <taxon>Hujiaoplasma</taxon>
    </lineage>
</organism>
<evidence type="ECO:0000313" key="1">
    <source>
        <dbReference type="EMBL" id="QLY39803.1"/>
    </source>
</evidence>
<accession>A0A7L6N0P1</accession>
<dbReference type="AlphaFoldDB" id="A0A7L6N0P1"/>
<reference evidence="1 2" key="1">
    <citation type="submission" date="2020-04" db="EMBL/GenBank/DDBJ databases">
        <authorList>
            <person name="Zheng R.K."/>
            <person name="Sun C.M."/>
        </authorList>
    </citation>
    <scope>NUCLEOTIDE SEQUENCE [LARGE SCALE GENOMIC DNA]</scope>
    <source>
        <strain evidence="2">zrk29</strain>
    </source>
</reference>
<dbReference type="Proteomes" id="UP000512167">
    <property type="component" value="Chromosome"/>
</dbReference>
<keyword evidence="2" id="KW-1185">Reference proteome</keyword>
<evidence type="ECO:0000313" key="2">
    <source>
        <dbReference type="Proteomes" id="UP000512167"/>
    </source>
</evidence>
<proteinExistence type="predicted"/>
<dbReference type="EMBL" id="CP051151">
    <property type="protein sequence ID" value="QLY39803.1"/>
    <property type="molecule type" value="Genomic_DNA"/>
</dbReference>
<sequence length="224" mass="25813">MGLERQTQYPGSIFENEISTCTYVDGQAFNIDQASPGLFNEDCEIKALIKRNDDSVVPVLGKGTTNTYDLVVENDFSSVNNLSALPYNTIEYMSFSQVTYVFIQTLSNISRYESLEVLDLDQLEGYEIEDNKIFIEANEERHLIFVFTNEERLVIDGDDGHIEPEYFHIGGSVKYIDIKNHENMQSINGILYSYPKQYEQSGEWSYDNDHLQLIIYPFNHPDII</sequence>
<name>A0A7L6N0P1_9MOLU</name>
<dbReference type="KEGG" id="tbk:HF295_02560"/>
<dbReference type="RefSeq" id="WP_312032286.1">
    <property type="nucleotide sequence ID" value="NZ_CP051151.1"/>
</dbReference>
<protein>
    <submittedName>
        <fullName evidence="1">Uncharacterized protein</fullName>
    </submittedName>
</protein>